<feature type="compositionally biased region" description="Polar residues" evidence="1">
    <location>
        <begin position="1121"/>
        <end position="1133"/>
    </location>
</feature>
<feature type="compositionally biased region" description="Polar residues" evidence="1">
    <location>
        <begin position="953"/>
        <end position="966"/>
    </location>
</feature>
<accession>A0A316UHL3</accession>
<feature type="region of interest" description="Disordered" evidence="1">
    <location>
        <begin position="820"/>
        <end position="851"/>
    </location>
</feature>
<dbReference type="RefSeq" id="XP_025359439.1">
    <property type="nucleotide sequence ID" value="XM_025508566.1"/>
</dbReference>
<feature type="region of interest" description="Disordered" evidence="1">
    <location>
        <begin position="888"/>
        <end position="994"/>
    </location>
</feature>
<feature type="compositionally biased region" description="Polar residues" evidence="1">
    <location>
        <begin position="259"/>
        <end position="268"/>
    </location>
</feature>
<gene>
    <name evidence="2" type="ORF">BDZ90DRAFT_263040</name>
</gene>
<feature type="compositionally biased region" description="Basic and acidic residues" evidence="1">
    <location>
        <begin position="152"/>
        <end position="162"/>
    </location>
</feature>
<feature type="region of interest" description="Disordered" evidence="1">
    <location>
        <begin position="1023"/>
        <end position="1049"/>
    </location>
</feature>
<feature type="compositionally biased region" description="Polar residues" evidence="1">
    <location>
        <begin position="178"/>
        <end position="192"/>
    </location>
</feature>
<organism evidence="2 3">
    <name type="scientific">Jaminaea rosea</name>
    <dbReference type="NCBI Taxonomy" id="1569628"/>
    <lineage>
        <taxon>Eukaryota</taxon>
        <taxon>Fungi</taxon>
        <taxon>Dikarya</taxon>
        <taxon>Basidiomycota</taxon>
        <taxon>Ustilaginomycotina</taxon>
        <taxon>Exobasidiomycetes</taxon>
        <taxon>Microstromatales</taxon>
        <taxon>Microstromatales incertae sedis</taxon>
        <taxon>Jaminaea</taxon>
    </lineage>
</organism>
<dbReference type="GeneID" id="37030389"/>
<feature type="region of interest" description="Disordered" evidence="1">
    <location>
        <begin position="1"/>
        <end position="361"/>
    </location>
</feature>
<proteinExistence type="predicted"/>
<feature type="compositionally biased region" description="Polar residues" evidence="1">
    <location>
        <begin position="722"/>
        <end position="733"/>
    </location>
</feature>
<feature type="compositionally biased region" description="Low complexity" evidence="1">
    <location>
        <begin position="35"/>
        <end position="53"/>
    </location>
</feature>
<feature type="region of interest" description="Disordered" evidence="1">
    <location>
        <begin position="1075"/>
        <end position="1295"/>
    </location>
</feature>
<sequence length="1323" mass="140959">MASTHDLEPLALPSRTLRPSASLQKLSTSWRRNKATTTNSNSTPTASHSLSSSCNPPFLSNHAHTAASSSSPAYTHQHSSTSTTANLAPPRPAFFYDGQSASTASSSTTTGTPSSSSASASPNASSLSLDSLKPAGVPSMPSMRRLLGGRRASGEANDRRSSSEQQPRTPPGPERSRSPPTNAAPSNGTSFRSIGRRLFFSNTNSSKPDLDPSSYPTDRSHSYSSESTANSSPPRTPPSPQHGFTYTGGLPQLPPLASFSVTSSTTADGLNISPKSKIPATPIVIPPRRSSPPKAQMMDPWARREPSTSAPLSSTVPAPSRTSSLFTITPTPAKPAVTSSSSNSGFAASSSLSSSLPSATAGTSDFLGDSSDFLEAVLSLSTDDGETSQSLFRNDEQQASTSRSGPAPMSTLSSSFTSPSFPSARSTTSLSSGSRRMMTEAQAAQINEEQRKRRPKLTIRPGFANRNKPSLWAQDSESDDEYGGDEDSNESGGSSSSNSKRARPTSQSLLATSPTTPADRNSLFPSSFSFGRRRSPSPSPSPSPTFATFKDVAAATPPPATRTPSSTLPGLSPPGLSTPAKRALYACTLLKVHPQLDTLLRPASSTPTVPVEICYPRSINSSAKLAAAAKNGGSQTGVAGAPLTMCARNLGIALAQTQVMRKLRGRLTRNDEVEIGWFLRAYASELVSPEAIAKSLASRPQVSPEAQGLASASSDPPRPGTPDSTQLPSNRATSAMDGMATWASRGTFLERCVVHKGGEDNAFEIGDVVVGGGVRAKGKPATRAGDLVFSPRVRILAGWSPKPLPKLPVVVLPPPKKMAAPRAPPPWIRPRRNLRAAPIPPSADANVQAAHDKLTARAGEPATEADLPSPTTALTPAQSIALETRRRLSVTDSFPPTPDSVTTSLPDSDEQAFVSAESGMESEDEVDLDLGGNTTDDDDVPIATLHQIRRRSTIASMSIAETSTLKPPSPPGEAEQREHQQQQPSARPWSPFEQERISRLESELERLRRRDREREQELLRIHAEKRLEENKRQLQAARERRKLGTQNELSAVLQDPRYGAGDAMLAHRASLRSSVSLADVRQQQQQHQQRWPTSGDPPMKMPSPKAARPAPSPSMARVQPSLPTSPSRMSCSSPTPPMDQVMPYQHERASTSHGGPLSPRGVPRRGSALFATPATPTFNGGSGGFHHHYPSAGPYSPQSLHHQSLAMPSSTSMVQLAHGGAPHSQLLASPGDLHQPRRRSNAMLPGNPQPSPAHHFQQYPPQQGQGMMAASWHQHQQLQQLQQTGPYQQSYHAQQPYGQPQPLVMLQRSDVPMSARSSRMGAM</sequence>
<feature type="compositionally biased region" description="Polar residues" evidence="1">
    <location>
        <begin position="890"/>
        <end position="906"/>
    </location>
</feature>
<keyword evidence="3" id="KW-1185">Reference proteome</keyword>
<dbReference type="STRING" id="1569628.A0A316UHL3"/>
<evidence type="ECO:0000256" key="1">
    <source>
        <dbReference type="SAM" id="MobiDB-lite"/>
    </source>
</evidence>
<feature type="compositionally biased region" description="Polar residues" evidence="1">
    <location>
        <begin position="307"/>
        <end position="330"/>
    </location>
</feature>
<feature type="region of interest" description="Disordered" evidence="1">
    <location>
        <begin position="698"/>
        <end position="733"/>
    </location>
</feature>
<feature type="compositionally biased region" description="Low complexity" evidence="1">
    <location>
        <begin position="339"/>
        <end position="361"/>
    </location>
</feature>
<feature type="compositionally biased region" description="Polar residues" evidence="1">
    <location>
        <begin position="17"/>
        <end position="30"/>
    </location>
</feature>
<feature type="compositionally biased region" description="Low complexity" evidence="1">
    <location>
        <begin position="100"/>
        <end position="131"/>
    </location>
</feature>
<protein>
    <submittedName>
        <fullName evidence="2">Uncharacterized protein</fullName>
    </submittedName>
</protein>
<feature type="compositionally biased region" description="Low complexity" evidence="1">
    <location>
        <begin position="410"/>
        <end position="436"/>
    </location>
</feature>
<feature type="compositionally biased region" description="Low complexity" evidence="1">
    <location>
        <begin position="490"/>
        <end position="499"/>
    </location>
</feature>
<feature type="compositionally biased region" description="Low complexity" evidence="1">
    <location>
        <begin position="1102"/>
        <end position="1117"/>
    </location>
</feature>
<feature type="compositionally biased region" description="Acidic residues" evidence="1">
    <location>
        <begin position="476"/>
        <end position="489"/>
    </location>
</feature>
<feature type="region of interest" description="Disordered" evidence="1">
    <location>
        <begin position="384"/>
        <end position="575"/>
    </location>
</feature>
<dbReference type="EMBL" id="KZ819679">
    <property type="protein sequence ID" value="PWN24827.1"/>
    <property type="molecule type" value="Genomic_DNA"/>
</dbReference>
<feature type="compositionally biased region" description="Polar residues" evidence="1">
    <location>
        <begin position="1284"/>
        <end position="1295"/>
    </location>
</feature>
<reference evidence="2 3" key="1">
    <citation type="journal article" date="2018" name="Mol. Biol. Evol.">
        <title>Broad Genomic Sampling Reveals a Smut Pathogenic Ancestry of the Fungal Clade Ustilaginomycotina.</title>
        <authorList>
            <person name="Kijpornyongpan T."/>
            <person name="Mondo S.J."/>
            <person name="Barry K."/>
            <person name="Sandor L."/>
            <person name="Lee J."/>
            <person name="Lipzen A."/>
            <person name="Pangilinan J."/>
            <person name="LaButti K."/>
            <person name="Hainaut M."/>
            <person name="Henrissat B."/>
            <person name="Grigoriev I.V."/>
            <person name="Spatafora J.W."/>
            <person name="Aime M.C."/>
        </authorList>
    </citation>
    <scope>NUCLEOTIDE SEQUENCE [LARGE SCALE GENOMIC DNA]</scope>
    <source>
        <strain evidence="2 3">MCA 5214</strain>
    </source>
</reference>
<name>A0A316UHL3_9BASI</name>
<feature type="compositionally biased region" description="Polar residues" evidence="1">
    <location>
        <begin position="504"/>
        <end position="519"/>
    </location>
</feature>
<feature type="compositionally biased region" description="Low complexity" evidence="1">
    <location>
        <begin position="62"/>
        <end position="76"/>
    </location>
</feature>
<feature type="compositionally biased region" description="Polar residues" evidence="1">
    <location>
        <begin position="1196"/>
        <end position="1214"/>
    </location>
</feature>
<feature type="compositionally biased region" description="Low complexity" evidence="1">
    <location>
        <begin position="562"/>
        <end position="575"/>
    </location>
</feature>
<dbReference type="OrthoDB" id="3366858at2759"/>
<feature type="compositionally biased region" description="Polar residues" evidence="1">
    <location>
        <begin position="214"/>
        <end position="233"/>
    </location>
</feature>
<dbReference type="Proteomes" id="UP000245884">
    <property type="component" value="Unassembled WGS sequence"/>
</dbReference>
<feature type="compositionally biased region" description="Low complexity" evidence="1">
    <location>
        <begin position="1257"/>
        <end position="1283"/>
    </location>
</feature>
<evidence type="ECO:0000313" key="2">
    <source>
        <dbReference type="EMBL" id="PWN24827.1"/>
    </source>
</evidence>
<feature type="compositionally biased region" description="Polar residues" evidence="1">
    <location>
        <begin position="384"/>
        <end position="404"/>
    </location>
</feature>
<feature type="compositionally biased region" description="Polar residues" evidence="1">
    <location>
        <begin position="77"/>
        <end position="86"/>
    </location>
</feature>
<evidence type="ECO:0000313" key="3">
    <source>
        <dbReference type="Proteomes" id="UP000245884"/>
    </source>
</evidence>
<feature type="compositionally biased region" description="Basic and acidic residues" evidence="1">
    <location>
        <begin position="1023"/>
        <end position="1032"/>
    </location>
</feature>